<dbReference type="Pfam" id="PF23733">
    <property type="entry name" value="GRXCR1-2_C"/>
    <property type="match status" value="1"/>
</dbReference>
<dbReference type="InterPro" id="IPR042797">
    <property type="entry name" value="GRXCR1"/>
</dbReference>
<protein>
    <recommendedName>
        <fullName evidence="2">Glutaredoxin domain-containing protein</fullName>
    </recommendedName>
</protein>
<dbReference type="PROSITE" id="PS51354">
    <property type="entry name" value="GLUTAREDOXIN_2"/>
    <property type="match status" value="1"/>
</dbReference>
<dbReference type="AlphaFoldDB" id="A0AAD9UKN5"/>
<evidence type="ECO:0000256" key="1">
    <source>
        <dbReference type="SAM" id="MobiDB-lite"/>
    </source>
</evidence>
<comment type="caution">
    <text evidence="3">The sequence shown here is derived from an EMBL/GenBank/DDBJ whole genome shotgun (WGS) entry which is preliminary data.</text>
</comment>
<accession>A0AAD9UKN5</accession>
<dbReference type="Gene3D" id="3.40.30.10">
    <property type="entry name" value="Glutaredoxin"/>
    <property type="match status" value="1"/>
</dbReference>
<proteinExistence type="predicted"/>
<dbReference type="PANTHER" id="PTHR46990">
    <property type="entry name" value="GLUTAREDOXIN DOMAIN-CONTAINING CYSTEINE-RICH PROTEIN 1"/>
    <property type="match status" value="1"/>
</dbReference>
<dbReference type="PANTHER" id="PTHR46990:SF1">
    <property type="entry name" value="GLUTAREDOXIN DOMAIN-CONTAINING CYSTEINE-RICH PROTEIN 1"/>
    <property type="match status" value="1"/>
</dbReference>
<dbReference type="Pfam" id="PF00462">
    <property type="entry name" value="Glutaredoxin"/>
    <property type="match status" value="1"/>
</dbReference>
<dbReference type="Proteomes" id="UP001209878">
    <property type="component" value="Unassembled WGS sequence"/>
</dbReference>
<dbReference type="InterPro" id="IPR002109">
    <property type="entry name" value="Glutaredoxin"/>
</dbReference>
<evidence type="ECO:0000259" key="2">
    <source>
        <dbReference type="Pfam" id="PF00462"/>
    </source>
</evidence>
<dbReference type="GO" id="GO:0007605">
    <property type="term" value="P:sensory perception of sound"/>
    <property type="evidence" value="ECO:0007669"/>
    <property type="project" value="InterPro"/>
</dbReference>
<keyword evidence="4" id="KW-1185">Reference proteome</keyword>
<dbReference type="InterPro" id="IPR036249">
    <property type="entry name" value="Thioredoxin-like_sf"/>
</dbReference>
<feature type="domain" description="Glutaredoxin" evidence="2">
    <location>
        <begin position="10"/>
        <end position="60"/>
    </location>
</feature>
<sequence>MKIVRSTAEKCERVRHILQTHMVRYDERDMFMSRENQRELMERFGVDVVDVPQVFADGKHLGDADVLEKLNETGELRNMFKHFKRVSRMTSCGQCGGYRYIPCTACHGSKKSLHRNDFTAEFCSLPAGGIRGCNPKGKRVWGKPRDGGEKGWHPGKNPP</sequence>
<evidence type="ECO:0000313" key="3">
    <source>
        <dbReference type="EMBL" id="KAK2193059.1"/>
    </source>
</evidence>
<feature type="compositionally biased region" description="Basic and acidic residues" evidence="1">
    <location>
        <begin position="143"/>
        <end position="152"/>
    </location>
</feature>
<name>A0AAD9UKN5_RIDPI</name>
<feature type="region of interest" description="Disordered" evidence="1">
    <location>
        <begin position="134"/>
        <end position="159"/>
    </location>
</feature>
<organism evidence="3 4">
    <name type="scientific">Ridgeia piscesae</name>
    <name type="common">Tubeworm</name>
    <dbReference type="NCBI Taxonomy" id="27915"/>
    <lineage>
        <taxon>Eukaryota</taxon>
        <taxon>Metazoa</taxon>
        <taxon>Spiralia</taxon>
        <taxon>Lophotrochozoa</taxon>
        <taxon>Annelida</taxon>
        <taxon>Polychaeta</taxon>
        <taxon>Sedentaria</taxon>
        <taxon>Canalipalpata</taxon>
        <taxon>Sabellida</taxon>
        <taxon>Siboglinidae</taxon>
        <taxon>Ridgeia</taxon>
    </lineage>
</organism>
<reference evidence="3" key="1">
    <citation type="journal article" date="2023" name="Mol. Biol. Evol.">
        <title>Third-Generation Sequencing Reveals the Adaptive Role of the Epigenome in Three Deep-Sea Polychaetes.</title>
        <authorList>
            <person name="Perez M."/>
            <person name="Aroh O."/>
            <person name="Sun Y."/>
            <person name="Lan Y."/>
            <person name="Juniper S.K."/>
            <person name="Young C.R."/>
            <person name="Angers B."/>
            <person name="Qian P.Y."/>
        </authorList>
    </citation>
    <scope>NUCLEOTIDE SEQUENCE</scope>
    <source>
        <strain evidence="3">R07B-5</strain>
    </source>
</reference>
<dbReference type="EMBL" id="JAODUO010000017">
    <property type="protein sequence ID" value="KAK2193059.1"/>
    <property type="molecule type" value="Genomic_DNA"/>
</dbReference>
<dbReference type="SUPFAM" id="SSF52833">
    <property type="entry name" value="Thioredoxin-like"/>
    <property type="match status" value="1"/>
</dbReference>
<evidence type="ECO:0000313" key="4">
    <source>
        <dbReference type="Proteomes" id="UP001209878"/>
    </source>
</evidence>
<gene>
    <name evidence="3" type="ORF">NP493_17g02039</name>
</gene>